<proteinExistence type="predicted"/>
<evidence type="ECO:0000313" key="2">
    <source>
        <dbReference type="WBParaSite" id="Pan_g8193.t1"/>
    </source>
</evidence>
<sequence>MWYRLARNNLHKMLFGSCLVPNLKLPVDGKYVTTASVPSVLTQVIDNSSTTDSWRILWPRPSPGTL</sequence>
<accession>A0A7E5A106</accession>
<dbReference type="Proteomes" id="UP000492821">
    <property type="component" value="Unassembled WGS sequence"/>
</dbReference>
<evidence type="ECO:0000313" key="1">
    <source>
        <dbReference type="Proteomes" id="UP000492821"/>
    </source>
</evidence>
<keyword evidence="1" id="KW-1185">Reference proteome</keyword>
<name>A0A7E5A106_PANRE</name>
<reference evidence="1" key="1">
    <citation type="journal article" date="2013" name="Genetics">
        <title>The draft genome and transcriptome of Panagrellus redivivus are shaped by the harsh demands of a free-living lifestyle.</title>
        <authorList>
            <person name="Srinivasan J."/>
            <person name="Dillman A.R."/>
            <person name="Macchietto M.G."/>
            <person name="Heikkinen L."/>
            <person name="Lakso M."/>
            <person name="Fracchia K.M."/>
            <person name="Antoshechkin I."/>
            <person name="Mortazavi A."/>
            <person name="Wong G."/>
            <person name="Sternberg P.W."/>
        </authorList>
    </citation>
    <scope>NUCLEOTIDE SEQUENCE [LARGE SCALE GENOMIC DNA]</scope>
    <source>
        <strain evidence="1">MT8872</strain>
    </source>
</reference>
<dbReference type="AlphaFoldDB" id="A0A7E5A106"/>
<reference evidence="2" key="2">
    <citation type="submission" date="2020-10" db="UniProtKB">
        <authorList>
            <consortium name="WormBaseParasite"/>
        </authorList>
    </citation>
    <scope>IDENTIFICATION</scope>
</reference>
<protein>
    <submittedName>
        <fullName evidence="2">Uncharacterized protein</fullName>
    </submittedName>
</protein>
<dbReference type="WBParaSite" id="Pan_g8193.t1">
    <property type="protein sequence ID" value="Pan_g8193.t1"/>
    <property type="gene ID" value="Pan_g8193"/>
</dbReference>
<organism evidence="1 2">
    <name type="scientific">Panagrellus redivivus</name>
    <name type="common">Microworm</name>
    <dbReference type="NCBI Taxonomy" id="6233"/>
    <lineage>
        <taxon>Eukaryota</taxon>
        <taxon>Metazoa</taxon>
        <taxon>Ecdysozoa</taxon>
        <taxon>Nematoda</taxon>
        <taxon>Chromadorea</taxon>
        <taxon>Rhabditida</taxon>
        <taxon>Tylenchina</taxon>
        <taxon>Panagrolaimomorpha</taxon>
        <taxon>Panagrolaimoidea</taxon>
        <taxon>Panagrolaimidae</taxon>
        <taxon>Panagrellus</taxon>
    </lineage>
</organism>